<dbReference type="AlphaFoldDB" id="A0A1F5SNB0"/>
<sequence>MDTNKDNKKNVAGHIAIIMDGNRRWARERNLSTLEGHLKGYNKMKSVPEWFFSRGVEIISLFAFSTENWNRGRDEVNYLMKLLRRALKDDFEEYNQREYRLIVSGRIDELPGDLPEVCADAMIKTKDNSKGTLNICLNYGGRAEIIDAIRKMIKNKIEIEQVHEGMLRKYLYHGDLPDPDMIVRTSGEYRLSGFQLWQSAYSELMFLKKYWPEFEKADVDIILEEYANRKRRFGGDEKS</sequence>
<feature type="binding site" evidence="3">
    <location>
        <position position="71"/>
    </location>
    <ligand>
        <name>substrate</name>
    </ligand>
</feature>
<comment type="caution">
    <text evidence="3">Lacks conserved residue(s) required for the propagation of feature annotation.</text>
</comment>
<dbReference type="EMBL" id="MFGB01000005">
    <property type="protein sequence ID" value="OGF27933.1"/>
    <property type="molecule type" value="Genomic_DNA"/>
</dbReference>
<dbReference type="GO" id="GO:0000287">
    <property type="term" value="F:magnesium ion binding"/>
    <property type="evidence" value="ECO:0007669"/>
    <property type="project" value="UniProtKB-UniRule"/>
</dbReference>
<feature type="binding site" evidence="3">
    <location>
        <position position="37"/>
    </location>
    <ligand>
        <name>substrate</name>
    </ligand>
</feature>
<keyword evidence="1 3" id="KW-0808">Transferase</keyword>
<dbReference type="Proteomes" id="UP000178367">
    <property type="component" value="Unassembled WGS sequence"/>
</dbReference>
<evidence type="ECO:0000256" key="3">
    <source>
        <dbReference type="HAMAP-Rule" id="MF_01139"/>
    </source>
</evidence>
<dbReference type="CDD" id="cd00475">
    <property type="entry name" value="Cis_IPPS"/>
    <property type="match status" value="1"/>
</dbReference>
<dbReference type="HAMAP" id="MF_01139">
    <property type="entry name" value="ISPT"/>
    <property type="match status" value="1"/>
</dbReference>
<comment type="similarity">
    <text evidence="2">Belongs to the UPP synthase family. Z-FPP synthase subfamily.</text>
</comment>
<comment type="cofactor">
    <cofactor evidence="3">
        <name>Mg(2+)</name>
        <dbReference type="ChEBI" id="CHEBI:18420"/>
    </cofactor>
    <text evidence="3">Binds 2 magnesium ions per subunit.</text>
</comment>
<evidence type="ECO:0000313" key="4">
    <source>
        <dbReference type="EMBL" id="OGF27933.1"/>
    </source>
</evidence>
<evidence type="ECO:0000313" key="5">
    <source>
        <dbReference type="Proteomes" id="UP000178367"/>
    </source>
</evidence>
<feature type="binding site" evidence="3">
    <location>
        <position position="203"/>
    </location>
    <ligand>
        <name>Mg(2+)</name>
        <dbReference type="ChEBI" id="CHEBI:18420"/>
    </ligand>
</feature>
<dbReference type="Pfam" id="PF01255">
    <property type="entry name" value="Prenyltransf"/>
    <property type="match status" value="1"/>
</dbReference>
<dbReference type="GO" id="GO:0016094">
    <property type="term" value="P:polyprenol biosynthetic process"/>
    <property type="evidence" value="ECO:0007669"/>
    <property type="project" value="TreeGrafter"/>
</dbReference>
<dbReference type="STRING" id="1797994.A2227_04960"/>
<feature type="binding site" evidence="3">
    <location>
        <position position="184"/>
    </location>
    <ligand>
        <name>substrate</name>
    </ligand>
</feature>
<comment type="subunit">
    <text evidence="3">Homodimer.</text>
</comment>
<feature type="binding site" evidence="3">
    <location>
        <position position="69"/>
    </location>
    <ligand>
        <name>substrate</name>
    </ligand>
</feature>
<reference evidence="4 5" key="1">
    <citation type="journal article" date="2016" name="Nat. Commun.">
        <title>Thousands of microbial genomes shed light on interconnected biogeochemical processes in an aquifer system.</title>
        <authorList>
            <person name="Anantharaman K."/>
            <person name="Brown C.T."/>
            <person name="Hug L.A."/>
            <person name="Sharon I."/>
            <person name="Castelle C.J."/>
            <person name="Probst A.J."/>
            <person name="Thomas B.C."/>
            <person name="Singh A."/>
            <person name="Wilkins M.J."/>
            <person name="Karaoz U."/>
            <person name="Brodie E.L."/>
            <person name="Williams K.H."/>
            <person name="Hubbard S.S."/>
            <person name="Banfield J.F."/>
        </authorList>
    </citation>
    <scope>NUCLEOTIDE SEQUENCE [LARGE SCALE GENOMIC DNA]</scope>
</reference>
<feature type="binding site" evidence="3">
    <location>
        <begin position="21"/>
        <end position="24"/>
    </location>
    <ligand>
        <name>substrate</name>
    </ligand>
</feature>
<dbReference type="PANTHER" id="PTHR10291:SF43">
    <property type="entry name" value="DEHYDRODOLICHYL DIPHOSPHATE SYNTHASE COMPLEX SUBUNIT DHDDS"/>
    <property type="match status" value="1"/>
</dbReference>
<evidence type="ECO:0000256" key="1">
    <source>
        <dbReference type="ARBA" id="ARBA00022679"/>
    </source>
</evidence>
<feature type="binding site" evidence="3">
    <location>
        <position position="25"/>
    </location>
    <ligand>
        <name>substrate</name>
    </ligand>
</feature>
<dbReference type="PANTHER" id="PTHR10291">
    <property type="entry name" value="DEHYDRODOLICHYL DIPHOSPHATE SYNTHASE FAMILY MEMBER"/>
    <property type="match status" value="1"/>
</dbReference>
<feature type="binding site" evidence="3">
    <location>
        <begin position="65"/>
        <end position="67"/>
    </location>
    <ligand>
        <name>substrate</name>
    </ligand>
</feature>
<feature type="active site" description="Proton acceptor" evidence="3">
    <location>
        <position position="68"/>
    </location>
</feature>
<feature type="binding site" evidence="3">
    <location>
        <begin position="190"/>
        <end position="192"/>
    </location>
    <ligand>
        <name>substrate</name>
    </ligand>
</feature>
<keyword evidence="3" id="KW-0460">Magnesium</keyword>
<dbReference type="GO" id="GO:0045547">
    <property type="term" value="F:ditrans,polycis-polyprenyl diphosphate synthase [(2E,6E)-farnesyl diphosphate specific] activity"/>
    <property type="evidence" value="ECO:0007669"/>
    <property type="project" value="TreeGrafter"/>
</dbReference>
<dbReference type="NCBIfam" id="TIGR00055">
    <property type="entry name" value="uppS"/>
    <property type="match status" value="1"/>
</dbReference>
<evidence type="ECO:0000256" key="2">
    <source>
        <dbReference type="ARBA" id="ARBA00038453"/>
    </source>
</evidence>
<protein>
    <recommendedName>
        <fullName evidence="3">Isoprenyl transferase</fullName>
        <ecNumber evidence="3">2.5.1.-</ecNumber>
    </recommendedName>
</protein>
<comment type="function">
    <text evidence="3">Catalyzes the condensation of isopentenyl diphosphate (IPP) with allylic pyrophosphates generating different type of terpenoids.</text>
</comment>
<dbReference type="InterPro" id="IPR036424">
    <property type="entry name" value="UPP_synth-like_sf"/>
</dbReference>
<dbReference type="Gene3D" id="3.40.1180.10">
    <property type="entry name" value="Decaprenyl diphosphate synthase-like"/>
    <property type="match status" value="1"/>
</dbReference>
<organism evidence="4 5">
    <name type="scientific">Candidatus Falkowbacteria bacterium RIFOXYA2_FULL_47_19</name>
    <dbReference type="NCBI Taxonomy" id="1797994"/>
    <lineage>
        <taxon>Bacteria</taxon>
        <taxon>Candidatus Falkowiibacteriota</taxon>
    </lineage>
</organism>
<dbReference type="InterPro" id="IPR001441">
    <property type="entry name" value="UPP_synth-like"/>
</dbReference>
<dbReference type="EC" id="2.5.1.-" evidence="3"/>
<accession>A0A1F5SNB0</accession>
<feature type="binding site" evidence="3">
    <location>
        <position position="20"/>
    </location>
    <ligand>
        <name>Mg(2+)</name>
        <dbReference type="ChEBI" id="CHEBI:18420"/>
    </ligand>
</feature>
<keyword evidence="3" id="KW-0479">Metal-binding</keyword>
<name>A0A1F5SNB0_9BACT</name>
<proteinExistence type="inferred from homology"/>
<dbReference type="SUPFAM" id="SSF64005">
    <property type="entry name" value="Undecaprenyl diphosphate synthase"/>
    <property type="match status" value="1"/>
</dbReference>
<feature type="active site" evidence="3">
    <location>
        <position position="20"/>
    </location>
</feature>
<comment type="caution">
    <text evidence="4">The sequence shown here is derived from an EMBL/GenBank/DDBJ whole genome shotgun (WGS) entry which is preliminary data.</text>
</comment>
<gene>
    <name evidence="4" type="ORF">A2227_04960</name>
</gene>